<proteinExistence type="predicted"/>
<organism evidence="2 3">
    <name type="scientific">Alteromonas naphthalenivorans</name>
    <dbReference type="NCBI Taxonomy" id="715451"/>
    <lineage>
        <taxon>Bacteria</taxon>
        <taxon>Pseudomonadati</taxon>
        <taxon>Pseudomonadota</taxon>
        <taxon>Gammaproteobacteria</taxon>
        <taxon>Alteromonadales</taxon>
        <taxon>Alteromonadaceae</taxon>
        <taxon>Alteromonas/Salinimonas group</taxon>
        <taxon>Alteromonas</taxon>
    </lineage>
</organism>
<name>F5Z661_ALTNA</name>
<accession>F5Z661</accession>
<gene>
    <name evidence="2" type="ordered locus">ambt_19005</name>
</gene>
<dbReference type="EMBL" id="CP002339">
    <property type="protein sequence ID" value="AEF05294.1"/>
    <property type="molecule type" value="Genomic_DNA"/>
</dbReference>
<dbReference type="Pfam" id="PF04230">
    <property type="entry name" value="PS_pyruv_trans"/>
    <property type="match status" value="1"/>
</dbReference>
<evidence type="ECO:0000259" key="1">
    <source>
        <dbReference type="Pfam" id="PF04230"/>
    </source>
</evidence>
<dbReference type="RefSeq" id="WP_013786205.1">
    <property type="nucleotide sequence ID" value="NC_015554.1"/>
</dbReference>
<protein>
    <recommendedName>
        <fullName evidence="1">Polysaccharide pyruvyl transferase domain-containing protein</fullName>
    </recommendedName>
</protein>
<dbReference type="InterPro" id="IPR007345">
    <property type="entry name" value="Polysacch_pyruvyl_Trfase"/>
</dbReference>
<dbReference type="AlphaFoldDB" id="F5Z661"/>
<evidence type="ECO:0000313" key="2">
    <source>
        <dbReference type="EMBL" id="AEF05294.1"/>
    </source>
</evidence>
<dbReference type="eggNOG" id="COG2327">
    <property type="taxonomic scope" value="Bacteria"/>
</dbReference>
<evidence type="ECO:0000313" key="3">
    <source>
        <dbReference type="Proteomes" id="UP000000683"/>
    </source>
</evidence>
<reference evidence="2 3" key="1">
    <citation type="journal article" date="2011" name="J. Bacteriol.">
        <title>Complete genome sequence of the polycyclic aromatic hydrocarbon-degrading bacterium Alteromonas sp. strain SN2.</title>
        <authorList>
            <person name="Jin H.M."/>
            <person name="Jeong H."/>
            <person name="Moon E.J."/>
            <person name="Math R.K."/>
            <person name="Lee K."/>
            <person name="Kim H.J."/>
            <person name="Jeon C.O."/>
            <person name="Oh T.K."/>
            <person name="Kim J.F."/>
        </authorList>
    </citation>
    <scope>NUCLEOTIDE SEQUENCE [LARGE SCALE GENOMIC DNA]</scope>
    <source>
        <strain evidence="3">JCM 17741 / KACC 18427 / KCTC 11700BP / SN2</strain>
    </source>
</reference>
<feature type="domain" description="Polysaccharide pyruvyl transferase" evidence="1">
    <location>
        <begin position="18"/>
        <end position="318"/>
    </location>
</feature>
<sequence>MNKENVKVYCLSASDRYNYGDLLFPIVAKYHLEKQGHCNFVNVATIPSDLRSIGALETIGYDIFLDPKKRPVNSTILIAGGEVLNANWLRLLGFTKRRWQNLYDRFKGPTLERRIMKRFGLNREPIPFTLTNPGLIENNKIIYHAVGGGLPKVRRQKIMTKSALAGAKYLSVREHLTQRVLKNQLHLDAQLIPDSVITYSDIVPKNTLYRQLEEDYVCVQFAVEKSKGQWPTILKELKSIHIKTGLQIAALSIGNCPGHDDIEVAKWLKENADFPISILSHECIDDITSAIAHAKLFIGTSLHGAIVSMTYCNPFVAVNKRINKLNAYTVAWAPDYLKGCVDFSDISEEGISRLNNHYDYSKLIEQQKEVVRKSFRHIFTIMND</sequence>
<dbReference type="KEGG" id="alt:ambt_19005"/>
<dbReference type="OrthoDB" id="1425928at2"/>
<keyword evidence="3" id="KW-1185">Reference proteome</keyword>
<dbReference type="Proteomes" id="UP000000683">
    <property type="component" value="Chromosome"/>
</dbReference>
<dbReference type="HOGENOM" id="CLU_058584_0_0_6"/>